<dbReference type="SUPFAM" id="SSF48179">
    <property type="entry name" value="6-phosphogluconate dehydrogenase C-terminal domain-like"/>
    <property type="match status" value="1"/>
</dbReference>
<evidence type="ECO:0000256" key="1">
    <source>
        <dbReference type="ARBA" id="ARBA00023002"/>
    </source>
</evidence>
<gene>
    <name evidence="5" type="ORF">QRO08_22455</name>
</gene>
<dbReference type="RefSeq" id="WP_011793675.1">
    <property type="nucleotide sequence ID" value="NZ_CP023687.1"/>
</dbReference>
<evidence type="ECO:0000313" key="5">
    <source>
        <dbReference type="EMBL" id="WIY48544.1"/>
    </source>
</evidence>
<dbReference type="EMBL" id="CP127363">
    <property type="protein sequence ID" value="WIY48544.1"/>
    <property type="molecule type" value="Genomic_DNA"/>
</dbReference>
<keyword evidence="6" id="KW-1185">Reference proteome</keyword>
<evidence type="ECO:0000313" key="6">
    <source>
        <dbReference type="Proteomes" id="UP001242732"/>
    </source>
</evidence>
<dbReference type="GO" id="GO:0016491">
    <property type="term" value="F:oxidoreductase activity"/>
    <property type="evidence" value="ECO:0007669"/>
    <property type="project" value="UniProtKB-KW"/>
</dbReference>
<dbReference type="Gene3D" id="3.40.50.720">
    <property type="entry name" value="NAD(P)-binding Rossmann-like Domain"/>
    <property type="match status" value="1"/>
</dbReference>
<proteinExistence type="predicted"/>
<protein>
    <submittedName>
        <fullName evidence="5">NAD(P)-dependent oxidoreductase</fullName>
        <ecNumber evidence="5">1.1.-.-</ecNumber>
    </submittedName>
</protein>
<keyword evidence="2" id="KW-0520">NAD</keyword>
<dbReference type="PIRSF" id="PIRSF000103">
    <property type="entry name" value="HIBADH"/>
    <property type="match status" value="1"/>
</dbReference>
<evidence type="ECO:0000259" key="4">
    <source>
        <dbReference type="Pfam" id="PF14833"/>
    </source>
</evidence>
<dbReference type="InterPro" id="IPR013328">
    <property type="entry name" value="6PGD_dom2"/>
</dbReference>
<dbReference type="PANTHER" id="PTHR22981:SF7">
    <property type="entry name" value="3-HYDROXYISOBUTYRATE DEHYDROGENASE, MITOCHONDRIAL"/>
    <property type="match status" value="1"/>
</dbReference>
<accession>A0ABY9ANM6</accession>
<dbReference type="Pfam" id="PF03446">
    <property type="entry name" value="NAD_binding_2"/>
    <property type="match status" value="1"/>
</dbReference>
<dbReference type="InterPro" id="IPR015815">
    <property type="entry name" value="HIBADH-related"/>
</dbReference>
<organism evidence="5 6">
    <name type="scientific">Paracidovorax citrulli</name>
    <name type="common">Acidovorax citrulli</name>
    <dbReference type="NCBI Taxonomy" id="80869"/>
    <lineage>
        <taxon>Bacteria</taxon>
        <taxon>Pseudomonadati</taxon>
        <taxon>Pseudomonadota</taxon>
        <taxon>Betaproteobacteria</taxon>
        <taxon>Burkholderiales</taxon>
        <taxon>Comamonadaceae</taxon>
        <taxon>Paracidovorax</taxon>
    </lineage>
</organism>
<sequence>MRIGLVGAGNIGKHFAARWAAAGHCVSVYDTCKKARSHAASMGAIPAADLGGLIANQDAIALSLPTPEVVVDVAQAIADLARVHTVRLIVDLSTTGADATVRVDTMLKQAGVPFFSAPVSGGTVAAAEGQLTVMAAGPLPGWERAMPMFDAIARHTFYLGPNIRLGQTLKLINNTLYAACMLASCEALVCGTKAGIEAHTLLNVINRSSGRCFATMERLPNALDRSFPLRFKTSLLRKDVHLALMAADELGVPMQVSKAALRLLDDAMVAGLGEADNITAIRVVERHAGVVFGEL</sequence>
<dbReference type="SUPFAM" id="SSF51735">
    <property type="entry name" value="NAD(P)-binding Rossmann-fold domains"/>
    <property type="match status" value="1"/>
</dbReference>
<dbReference type="Gene3D" id="1.10.1040.10">
    <property type="entry name" value="N-(1-d-carboxylethyl)-l-norvaline Dehydrogenase, domain 2"/>
    <property type="match status" value="1"/>
</dbReference>
<dbReference type="InterPro" id="IPR006115">
    <property type="entry name" value="6PGDH_NADP-bd"/>
</dbReference>
<dbReference type="PANTHER" id="PTHR22981">
    <property type="entry name" value="3-HYDROXYISOBUTYRATE DEHYDROGENASE-RELATED"/>
    <property type="match status" value="1"/>
</dbReference>
<reference evidence="5 6" key="1">
    <citation type="submission" date="2023-06" db="EMBL/GenBank/DDBJ databases">
        <authorList>
            <person name="Ham H."/>
            <person name="Park D.S."/>
        </authorList>
    </citation>
    <scope>NUCLEOTIDE SEQUENCE [LARGE SCALE GENOMIC DNA]</scope>
    <source>
        <strain evidence="5 6">KACC 17005</strain>
    </source>
</reference>
<feature type="domain" description="3-hydroxyisobutyrate dehydrogenase-like NAD-binding" evidence="4">
    <location>
        <begin position="166"/>
        <end position="283"/>
    </location>
</feature>
<dbReference type="Proteomes" id="UP001242732">
    <property type="component" value="Chromosome"/>
</dbReference>
<name>A0ABY9ANM6_PARCI</name>
<dbReference type="EC" id="1.1.-.-" evidence="5"/>
<evidence type="ECO:0000256" key="2">
    <source>
        <dbReference type="ARBA" id="ARBA00023027"/>
    </source>
</evidence>
<dbReference type="InterPro" id="IPR008927">
    <property type="entry name" value="6-PGluconate_DH-like_C_sf"/>
</dbReference>
<dbReference type="Pfam" id="PF14833">
    <property type="entry name" value="NAD_binding_11"/>
    <property type="match status" value="1"/>
</dbReference>
<feature type="domain" description="6-phosphogluconate dehydrogenase NADP-binding" evidence="3">
    <location>
        <begin position="2"/>
        <end position="160"/>
    </location>
</feature>
<evidence type="ECO:0000259" key="3">
    <source>
        <dbReference type="Pfam" id="PF03446"/>
    </source>
</evidence>
<dbReference type="InterPro" id="IPR029154">
    <property type="entry name" value="HIBADH-like_NADP-bd"/>
</dbReference>
<keyword evidence="1 5" id="KW-0560">Oxidoreductase</keyword>
<dbReference type="InterPro" id="IPR036291">
    <property type="entry name" value="NAD(P)-bd_dom_sf"/>
</dbReference>